<proteinExistence type="predicted"/>
<dbReference type="GO" id="GO:0016020">
    <property type="term" value="C:membrane"/>
    <property type="evidence" value="ECO:0007669"/>
    <property type="project" value="InterPro"/>
</dbReference>
<reference evidence="2 3" key="1">
    <citation type="journal article" date="2015" name="Genome Announc.">
        <title>Expanding the biotechnology potential of lactobacilli through comparative genomics of 213 strains and associated genera.</title>
        <authorList>
            <person name="Sun Z."/>
            <person name="Harris H.M."/>
            <person name="McCann A."/>
            <person name="Guo C."/>
            <person name="Argimon S."/>
            <person name="Zhang W."/>
            <person name="Yang X."/>
            <person name="Jeffery I.B."/>
            <person name="Cooney J.C."/>
            <person name="Kagawa T.F."/>
            <person name="Liu W."/>
            <person name="Song Y."/>
            <person name="Salvetti E."/>
            <person name="Wrobel A."/>
            <person name="Rasinkangas P."/>
            <person name="Parkhill J."/>
            <person name="Rea M.C."/>
            <person name="O'Sullivan O."/>
            <person name="Ritari J."/>
            <person name="Douillard F.P."/>
            <person name="Paul Ross R."/>
            <person name="Yang R."/>
            <person name="Briner A.E."/>
            <person name="Felis G.E."/>
            <person name="de Vos W.M."/>
            <person name="Barrangou R."/>
            <person name="Klaenhammer T.R."/>
            <person name="Caufield P.W."/>
            <person name="Cui Y."/>
            <person name="Zhang H."/>
            <person name="O'Toole P.W."/>
        </authorList>
    </citation>
    <scope>NUCLEOTIDE SEQUENCE [LARGE SCALE GENOMIC DNA]</scope>
    <source>
        <strain evidence="2 3">JCM 15530</strain>
    </source>
</reference>
<keyword evidence="1" id="KW-0472">Membrane</keyword>
<dbReference type="STRING" id="1302272.FC96_GL000473"/>
<feature type="transmembrane region" description="Helical" evidence="1">
    <location>
        <begin position="7"/>
        <end position="34"/>
    </location>
</feature>
<gene>
    <name evidence="2" type="ORF">FC96_GL000473</name>
</gene>
<dbReference type="AlphaFoldDB" id="A0A0R1HRV0"/>
<name>A0A0R1HRV0_9LACO</name>
<dbReference type="Proteomes" id="UP000050911">
    <property type="component" value="Unassembled WGS sequence"/>
</dbReference>
<comment type="caution">
    <text evidence="2">The sequence shown here is derived from an EMBL/GenBank/DDBJ whole genome shotgun (WGS) entry which is preliminary data.</text>
</comment>
<protein>
    <recommendedName>
        <fullName evidence="4">Cell division membrane protein</fullName>
    </recommendedName>
</protein>
<feature type="transmembrane region" description="Helical" evidence="1">
    <location>
        <begin position="54"/>
        <end position="77"/>
    </location>
</feature>
<accession>A0A0R1HRV0</accession>
<dbReference type="PATRIC" id="fig|1302272.5.peg.471"/>
<sequence>MISLISLIFYVLQRLIQVYILAIVVYALLSWFPGAYQTGLGRLLARIVEPFQSWFNWAHLGMIGFAPLVAILVLTGVQYGLQYVQILLLNLLY</sequence>
<evidence type="ECO:0000256" key="1">
    <source>
        <dbReference type="SAM" id="Phobius"/>
    </source>
</evidence>
<keyword evidence="1" id="KW-0812">Transmembrane</keyword>
<keyword evidence="1" id="KW-1133">Transmembrane helix</keyword>
<dbReference type="Pfam" id="PF02325">
    <property type="entry name" value="CCB3_YggT"/>
    <property type="match status" value="1"/>
</dbReference>
<evidence type="ECO:0000313" key="2">
    <source>
        <dbReference type="EMBL" id="KRK49541.1"/>
    </source>
</evidence>
<keyword evidence="3" id="KW-1185">Reference proteome</keyword>
<organism evidence="2 3">
    <name type="scientific">Secundilactobacillus kimchicus JCM 15530</name>
    <dbReference type="NCBI Taxonomy" id="1302272"/>
    <lineage>
        <taxon>Bacteria</taxon>
        <taxon>Bacillati</taxon>
        <taxon>Bacillota</taxon>
        <taxon>Bacilli</taxon>
        <taxon>Lactobacillales</taxon>
        <taxon>Lactobacillaceae</taxon>
        <taxon>Secundilactobacillus</taxon>
    </lineage>
</organism>
<evidence type="ECO:0000313" key="3">
    <source>
        <dbReference type="Proteomes" id="UP000050911"/>
    </source>
</evidence>
<evidence type="ECO:0008006" key="4">
    <source>
        <dbReference type="Google" id="ProtNLM"/>
    </source>
</evidence>
<dbReference type="RefSeq" id="WP_056941851.1">
    <property type="nucleotide sequence ID" value="NZ_AZCX01000001.1"/>
</dbReference>
<dbReference type="EMBL" id="AZCX01000001">
    <property type="protein sequence ID" value="KRK49541.1"/>
    <property type="molecule type" value="Genomic_DNA"/>
</dbReference>
<dbReference type="InterPro" id="IPR003425">
    <property type="entry name" value="CCB3/YggT"/>
</dbReference>